<evidence type="ECO:0000256" key="2">
    <source>
        <dbReference type="ARBA" id="ARBA00022737"/>
    </source>
</evidence>
<reference evidence="5 6" key="1">
    <citation type="journal article" date="2015" name="Proc. Natl. Acad. Sci. U.S.A.">
        <title>The resurrection genome of Boea hygrometrica: A blueprint for survival of dehydration.</title>
        <authorList>
            <person name="Xiao L."/>
            <person name="Yang G."/>
            <person name="Zhang L."/>
            <person name="Yang X."/>
            <person name="Zhao S."/>
            <person name="Ji Z."/>
            <person name="Zhou Q."/>
            <person name="Hu M."/>
            <person name="Wang Y."/>
            <person name="Chen M."/>
            <person name="Xu Y."/>
            <person name="Jin H."/>
            <person name="Xiao X."/>
            <person name="Hu G."/>
            <person name="Bao F."/>
            <person name="Hu Y."/>
            <person name="Wan P."/>
            <person name="Li L."/>
            <person name="Deng X."/>
            <person name="Kuang T."/>
            <person name="Xiang C."/>
            <person name="Zhu J.K."/>
            <person name="Oliver M.J."/>
            <person name="He Y."/>
        </authorList>
    </citation>
    <scope>NUCLEOTIDE SEQUENCE [LARGE SCALE GENOMIC DNA]</scope>
    <source>
        <strain evidence="6">cv. XS01</strain>
    </source>
</reference>
<evidence type="ECO:0000256" key="1">
    <source>
        <dbReference type="ARBA" id="ARBA00022574"/>
    </source>
</evidence>
<protein>
    <submittedName>
        <fullName evidence="5">WD repeat-containing protein 25-like</fullName>
    </submittedName>
</protein>
<feature type="region of interest" description="Disordered" evidence="4">
    <location>
        <begin position="1"/>
        <end position="38"/>
    </location>
</feature>
<dbReference type="InterPro" id="IPR053053">
    <property type="entry name" value="WD_repeat_protein"/>
</dbReference>
<evidence type="ECO:0000256" key="4">
    <source>
        <dbReference type="SAM" id="MobiDB-lite"/>
    </source>
</evidence>
<dbReference type="SMART" id="SM00320">
    <property type="entry name" value="WD40"/>
    <property type="match status" value="4"/>
</dbReference>
<dbReference type="InterPro" id="IPR019775">
    <property type="entry name" value="WD40_repeat_CS"/>
</dbReference>
<dbReference type="Pfam" id="PF00400">
    <property type="entry name" value="WD40"/>
    <property type="match status" value="2"/>
</dbReference>
<dbReference type="PROSITE" id="PS50082">
    <property type="entry name" value="WD_REPEATS_2"/>
    <property type="match status" value="2"/>
</dbReference>
<dbReference type="PROSITE" id="PS50294">
    <property type="entry name" value="WD_REPEATS_REGION"/>
    <property type="match status" value="1"/>
</dbReference>
<dbReference type="Proteomes" id="UP000250235">
    <property type="component" value="Unassembled WGS sequence"/>
</dbReference>
<gene>
    <name evidence="5" type="ORF">F511_41531</name>
</gene>
<name>A0A2Z7A077_9LAMI</name>
<sequence>MDLLSEAYSTVSDDDCAAGPGGERPEQRNLINHPHKRIRSETSHAIPAPLPMPVPEAQIPGGYVSKRQRAALSSDPKLPDTNPVSRSLSPVIGNLSDSVLPHDILTTLRRHVKDRVGSTRTPQSISVALNGHAKSVNAVQWSRTQAHLLASAGMDHTVCIWNVWSRDQKRARILNCHHAAVKDVKWSDDGLSVLSCGYDCTSRLVDVENGIELQIFKEDQFVEVVKFLPSNFNLFISGGSKGQLKLWDIRAGKVVHNYVRSLGPILDIEFTVDSKQVITSSDVSKSNLSENAIIVWDVSREVPLSNQGLGHRSISNELN</sequence>
<keyword evidence="1 3" id="KW-0853">WD repeat</keyword>
<dbReference type="Gene3D" id="2.130.10.10">
    <property type="entry name" value="YVTN repeat-like/Quinoprotein amine dehydrogenase"/>
    <property type="match status" value="1"/>
</dbReference>
<dbReference type="PROSITE" id="PS00678">
    <property type="entry name" value="WD_REPEATS_1"/>
    <property type="match status" value="1"/>
</dbReference>
<dbReference type="SUPFAM" id="SSF50978">
    <property type="entry name" value="WD40 repeat-like"/>
    <property type="match status" value="1"/>
</dbReference>
<evidence type="ECO:0000313" key="6">
    <source>
        <dbReference type="Proteomes" id="UP000250235"/>
    </source>
</evidence>
<keyword evidence="6" id="KW-1185">Reference proteome</keyword>
<evidence type="ECO:0000313" key="5">
    <source>
        <dbReference type="EMBL" id="KZV14711.1"/>
    </source>
</evidence>
<proteinExistence type="predicted"/>
<dbReference type="OrthoDB" id="256303at2759"/>
<feature type="repeat" description="WD" evidence="3">
    <location>
        <begin position="129"/>
        <end position="171"/>
    </location>
</feature>
<dbReference type="InterPro" id="IPR015943">
    <property type="entry name" value="WD40/YVTN_repeat-like_dom_sf"/>
</dbReference>
<dbReference type="AlphaFoldDB" id="A0A2Z7A077"/>
<dbReference type="EMBL" id="KV020235">
    <property type="protein sequence ID" value="KZV14711.1"/>
    <property type="molecule type" value="Genomic_DNA"/>
</dbReference>
<dbReference type="PANTHER" id="PTHR44566:SF1">
    <property type="entry name" value="WD REPEAT-CONTAINING PROTEIN 25"/>
    <property type="match status" value="1"/>
</dbReference>
<dbReference type="InterPro" id="IPR036322">
    <property type="entry name" value="WD40_repeat_dom_sf"/>
</dbReference>
<keyword evidence="2" id="KW-0677">Repeat</keyword>
<organism evidence="5 6">
    <name type="scientific">Dorcoceras hygrometricum</name>
    <dbReference type="NCBI Taxonomy" id="472368"/>
    <lineage>
        <taxon>Eukaryota</taxon>
        <taxon>Viridiplantae</taxon>
        <taxon>Streptophyta</taxon>
        <taxon>Embryophyta</taxon>
        <taxon>Tracheophyta</taxon>
        <taxon>Spermatophyta</taxon>
        <taxon>Magnoliopsida</taxon>
        <taxon>eudicotyledons</taxon>
        <taxon>Gunneridae</taxon>
        <taxon>Pentapetalae</taxon>
        <taxon>asterids</taxon>
        <taxon>lamiids</taxon>
        <taxon>Lamiales</taxon>
        <taxon>Gesneriaceae</taxon>
        <taxon>Didymocarpoideae</taxon>
        <taxon>Trichosporeae</taxon>
        <taxon>Loxocarpinae</taxon>
        <taxon>Dorcoceras</taxon>
    </lineage>
</organism>
<feature type="repeat" description="WD" evidence="3">
    <location>
        <begin position="215"/>
        <end position="257"/>
    </location>
</feature>
<accession>A0A2Z7A077</accession>
<dbReference type="InterPro" id="IPR001680">
    <property type="entry name" value="WD40_rpt"/>
</dbReference>
<evidence type="ECO:0000256" key="3">
    <source>
        <dbReference type="PROSITE-ProRule" id="PRU00221"/>
    </source>
</evidence>
<dbReference type="PANTHER" id="PTHR44566">
    <property type="entry name" value="TRANSDUCIN/WD40 REPEAT-LIKE SUPERFAMILY PROTEIN"/>
    <property type="match status" value="1"/>
</dbReference>